<keyword evidence="7" id="KW-0479">Metal-binding</keyword>
<keyword evidence="5 7" id="KW-0627">Porphyrin biosynthesis</keyword>
<comment type="catalytic activity">
    <reaction evidence="7 8">
        <text>heme b + 2 H(+) = protoporphyrin IX + Fe(2+)</text>
        <dbReference type="Rhea" id="RHEA:22584"/>
        <dbReference type="ChEBI" id="CHEBI:15378"/>
        <dbReference type="ChEBI" id="CHEBI:29033"/>
        <dbReference type="ChEBI" id="CHEBI:57306"/>
        <dbReference type="ChEBI" id="CHEBI:60344"/>
        <dbReference type="EC" id="4.98.1.1"/>
    </reaction>
</comment>
<dbReference type="InterPro" id="IPR019772">
    <property type="entry name" value="Ferrochelatase_AS"/>
</dbReference>
<keyword evidence="3 7" id="KW-0350">Heme biosynthesis</keyword>
<dbReference type="PANTHER" id="PTHR11108:SF1">
    <property type="entry name" value="FERROCHELATASE, MITOCHONDRIAL"/>
    <property type="match status" value="1"/>
</dbReference>
<dbReference type="CDD" id="cd03411">
    <property type="entry name" value="Ferrochelatase_N"/>
    <property type="match status" value="1"/>
</dbReference>
<keyword evidence="10" id="KW-1185">Reference proteome</keyword>
<dbReference type="CDD" id="cd00419">
    <property type="entry name" value="Ferrochelatase_C"/>
    <property type="match status" value="1"/>
</dbReference>
<dbReference type="PANTHER" id="PTHR11108">
    <property type="entry name" value="FERROCHELATASE"/>
    <property type="match status" value="1"/>
</dbReference>
<comment type="pathway">
    <text evidence="7 8">Porphyrin-containing compound metabolism; protoheme biosynthesis; protoheme from protoporphyrin-IX: step 1/1.</text>
</comment>
<evidence type="ECO:0000256" key="3">
    <source>
        <dbReference type="ARBA" id="ARBA00023133"/>
    </source>
</evidence>
<dbReference type="InterPro" id="IPR001015">
    <property type="entry name" value="Ferrochelatase"/>
</dbReference>
<proteinExistence type="inferred from homology"/>
<feature type="binding site" evidence="7">
    <location>
        <position position="214"/>
    </location>
    <ligand>
        <name>Fe(2+)</name>
        <dbReference type="ChEBI" id="CHEBI:29033"/>
    </ligand>
</feature>
<protein>
    <recommendedName>
        <fullName evidence="7 8">Ferrochelatase</fullName>
        <ecNumber evidence="7 8">4.98.1.1</ecNumber>
    </recommendedName>
    <alternativeName>
        <fullName evidence="7">Heme synthase</fullName>
    </alternativeName>
    <alternativeName>
        <fullName evidence="7">Protoheme ferro-lyase</fullName>
    </alternativeName>
</protein>
<evidence type="ECO:0000256" key="2">
    <source>
        <dbReference type="ARBA" id="ARBA00023004"/>
    </source>
</evidence>
<gene>
    <name evidence="7 9" type="primary">hemH</name>
    <name evidence="9" type="ORF">ABXR19_07815</name>
</gene>
<evidence type="ECO:0000256" key="1">
    <source>
        <dbReference type="ARBA" id="ARBA00007718"/>
    </source>
</evidence>
<sequence>MSSDHFLPEPKFEHGTPPRIGVLLINLGTPAEPTAQAVRPYLKQFLSDPRVVEIPRAIWWLILNGIILNTRPRKSAEKYAKIWSKEGSPLRVHTERQAKLLQGYLLKAGFPDLPVDYAMRYGQPDVEGALMRLKARNCTRILVLPLYPQYAASTTASAFDGVASAAAKIRNLPELRFVRSFHDHPDYIRALGQRMARHWETQGGTPDKVVMSFHGLPRFSLDRGDPYHCECHKTARLLAEYLALKPEQYVVTFQSRFGRAEWLKPYTEPTLVALAKEGVKTIDVICPGFVSDCLETLEEIALECKAAFLSAGGKEFRYVPCLNEDPEFIGALRNITQTHMQDWLASPAPSATELAASAARALSLGSKS</sequence>
<dbReference type="Pfam" id="PF00762">
    <property type="entry name" value="Ferrochelatase"/>
    <property type="match status" value="1"/>
</dbReference>
<dbReference type="RefSeq" id="WP_354600550.1">
    <property type="nucleotide sequence ID" value="NZ_JBEWZI010000006.1"/>
</dbReference>
<dbReference type="SUPFAM" id="SSF53800">
    <property type="entry name" value="Chelatase"/>
    <property type="match status" value="1"/>
</dbReference>
<comment type="function">
    <text evidence="7 8">Catalyzes the ferrous insertion into protoporphyrin IX.</text>
</comment>
<comment type="similarity">
    <text evidence="1 7 8">Belongs to the ferrochelatase family.</text>
</comment>
<dbReference type="InterPro" id="IPR033644">
    <property type="entry name" value="Ferrochelatase_C"/>
</dbReference>
<dbReference type="InterPro" id="IPR033659">
    <property type="entry name" value="Ferrochelatase_N"/>
</dbReference>
<dbReference type="EMBL" id="JBEWZI010000006">
    <property type="protein sequence ID" value="MET7014094.1"/>
    <property type="molecule type" value="Genomic_DNA"/>
</dbReference>
<evidence type="ECO:0000256" key="8">
    <source>
        <dbReference type="RuleBase" id="RU000607"/>
    </source>
</evidence>
<evidence type="ECO:0000256" key="4">
    <source>
        <dbReference type="ARBA" id="ARBA00023239"/>
    </source>
</evidence>
<keyword evidence="2 7" id="KW-0408">Iron</keyword>
<evidence type="ECO:0000256" key="6">
    <source>
        <dbReference type="ARBA" id="ARBA00024536"/>
    </source>
</evidence>
<organism evidence="9 10">
    <name type="scientific">Uliginosibacterium flavum</name>
    <dbReference type="NCBI Taxonomy" id="1396831"/>
    <lineage>
        <taxon>Bacteria</taxon>
        <taxon>Pseudomonadati</taxon>
        <taxon>Pseudomonadota</taxon>
        <taxon>Betaproteobacteria</taxon>
        <taxon>Rhodocyclales</taxon>
        <taxon>Zoogloeaceae</taxon>
        <taxon>Uliginosibacterium</taxon>
    </lineage>
</organism>
<comment type="subcellular location">
    <subcellularLocation>
        <location evidence="7 8">Cytoplasm</location>
    </subcellularLocation>
</comment>
<comment type="catalytic activity">
    <reaction evidence="6">
        <text>Fe-coproporphyrin III + 2 H(+) = coproporphyrin III + Fe(2+)</text>
        <dbReference type="Rhea" id="RHEA:49572"/>
        <dbReference type="ChEBI" id="CHEBI:15378"/>
        <dbReference type="ChEBI" id="CHEBI:29033"/>
        <dbReference type="ChEBI" id="CHEBI:68438"/>
        <dbReference type="ChEBI" id="CHEBI:131725"/>
        <dbReference type="EC" id="4.99.1.9"/>
    </reaction>
    <physiologicalReaction direction="right-to-left" evidence="6">
        <dbReference type="Rhea" id="RHEA:49574"/>
    </physiologicalReaction>
</comment>
<dbReference type="HAMAP" id="MF_00323">
    <property type="entry name" value="Ferrochelatase"/>
    <property type="match status" value="1"/>
</dbReference>
<keyword evidence="7 8" id="KW-0963">Cytoplasm</keyword>
<reference evidence="9 10" key="1">
    <citation type="submission" date="2024-07" db="EMBL/GenBank/DDBJ databases">
        <title>Uliginosibacterium flavum JJ3220;KACC:17644.</title>
        <authorList>
            <person name="Kim M.K."/>
        </authorList>
    </citation>
    <scope>NUCLEOTIDE SEQUENCE [LARGE SCALE GENOMIC DNA]</scope>
    <source>
        <strain evidence="9 10">KACC:17644</strain>
    </source>
</reference>
<dbReference type="PROSITE" id="PS00534">
    <property type="entry name" value="FERROCHELATASE"/>
    <property type="match status" value="1"/>
</dbReference>
<evidence type="ECO:0000256" key="5">
    <source>
        <dbReference type="ARBA" id="ARBA00023244"/>
    </source>
</evidence>
<evidence type="ECO:0000313" key="9">
    <source>
        <dbReference type="EMBL" id="MET7014094.1"/>
    </source>
</evidence>
<evidence type="ECO:0000313" key="10">
    <source>
        <dbReference type="Proteomes" id="UP001549691"/>
    </source>
</evidence>
<comment type="caution">
    <text evidence="9">The sequence shown here is derived from an EMBL/GenBank/DDBJ whole genome shotgun (WGS) entry which is preliminary data.</text>
</comment>
<feature type="binding site" evidence="7">
    <location>
        <position position="295"/>
    </location>
    <ligand>
        <name>Fe(2+)</name>
        <dbReference type="ChEBI" id="CHEBI:29033"/>
    </ligand>
</feature>
<dbReference type="NCBIfam" id="TIGR00109">
    <property type="entry name" value="hemH"/>
    <property type="match status" value="1"/>
</dbReference>
<dbReference type="EC" id="4.98.1.1" evidence="7 8"/>
<dbReference type="Gene3D" id="3.40.50.1400">
    <property type="match status" value="2"/>
</dbReference>
<name>A0ABV2TJJ5_9RHOO</name>
<evidence type="ECO:0000256" key="7">
    <source>
        <dbReference type="HAMAP-Rule" id="MF_00323"/>
    </source>
</evidence>
<accession>A0ABV2TJJ5</accession>
<dbReference type="Proteomes" id="UP001549691">
    <property type="component" value="Unassembled WGS sequence"/>
</dbReference>
<keyword evidence="4 7" id="KW-0456">Lyase</keyword>